<dbReference type="SUPFAM" id="SSF53850">
    <property type="entry name" value="Periplasmic binding protein-like II"/>
    <property type="match status" value="1"/>
</dbReference>
<dbReference type="Gene3D" id="1.10.10.10">
    <property type="entry name" value="Winged helix-like DNA-binding domain superfamily/Winged helix DNA-binding domain"/>
    <property type="match status" value="1"/>
</dbReference>
<feature type="domain" description="HTH lysR-type" evidence="5">
    <location>
        <begin position="1"/>
        <end position="58"/>
    </location>
</feature>
<proteinExistence type="inferred from homology"/>
<dbReference type="Gene3D" id="3.40.190.290">
    <property type="match status" value="1"/>
</dbReference>
<evidence type="ECO:0000256" key="1">
    <source>
        <dbReference type="ARBA" id="ARBA00009437"/>
    </source>
</evidence>
<dbReference type="InterPro" id="IPR036388">
    <property type="entry name" value="WH-like_DNA-bd_sf"/>
</dbReference>
<dbReference type="FunFam" id="1.10.10.10:FF:000001">
    <property type="entry name" value="LysR family transcriptional regulator"/>
    <property type="match status" value="1"/>
</dbReference>
<evidence type="ECO:0000313" key="7">
    <source>
        <dbReference type="Proteomes" id="UP000261011"/>
    </source>
</evidence>
<keyword evidence="2" id="KW-0805">Transcription regulation</keyword>
<dbReference type="PANTHER" id="PTHR30346">
    <property type="entry name" value="TRANSCRIPTIONAL DUAL REGULATOR HCAR-RELATED"/>
    <property type="match status" value="1"/>
</dbReference>
<comment type="caution">
    <text evidence="6">The sequence shown here is derived from an EMBL/GenBank/DDBJ whole genome shotgun (WGS) entry which is preliminary data.</text>
</comment>
<accession>A0A3E2TGQ8</accession>
<dbReference type="AlphaFoldDB" id="A0A3E2TGQ8"/>
<dbReference type="OrthoDB" id="119203at2"/>
<evidence type="ECO:0000256" key="2">
    <source>
        <dbReference type="ARBA" id="ARBA00023015"/>
    </source>
</evidence>
<dbReference type="EMBL" id="QVEU01000005">
    <property type="protein sequence ID" value="RGB75496.1"/>
    <property type="molecule type" value="Genomic_DNA"/>
</dbReference>
<evidence type="ECO:0000256" key="3">
    <source>
        <dbReference type="ARBA" id="ARBA00023125"/>
    </source>
</evidence>
<organism evidence="6 7">
    <name type="scientific">Anaerococcus nagyae</name>
    <dbReference type="NCBI Taxonomy" id="1755241"/>
    <lineage>
        <taxon>Bacteria</taxon>
        <taxon>Bacillati</taxon>
        <taxon>Bacillota</taxon>
        <taxon>Tissierellia</taxon>
        <taxon>Tissierellales</taxon>
        <taxon>Peptoniphilaceae</taxon>
        <taxon>Anaerococcus</taxon>
    </lineage>
</organism>
<dbReference type="GO" id="GO:0032993">
    <property type="term" value="C:protein-DNA complex"/>
    <property type="evidence" value="ECO:0007669"/>
    <property type="project" value="TreeGrafter"/>
</dbReference>
<keyword evidence="7" id="KW-1185">Reference proteome</keyword>
<evidence type="ECO:0000259" key="5">
    <source>
        <dbReference type="PROSITE" id="PS50931"/>
    </source>
</evidence>
<dbReference type="Pfam" id="PF00126">
    <property type="entry name" value="HTH_1"/>
    <property type="match status" value="1"/>
</dbReference>
<sequence>MDLNKILYAVEVSKTGSFSKAASKLYISQPAISQAIADLENELGFEIFIRTNSGCQTTPKGLEFLLKCNKLVNSYSALKREYIHNPKEDELSLRVSSQHYNFIVSSFIKLINKYKEDNFKFFLKESTSLEAIEHVEKDYSDLAFIYVNSSYEKAIFSLFKDKKLTYRSLANVNPHIFLRDTHPLAAEDMIKSESLYNYPMIIYEQNETTILPEEFTNLPDHKQIIYTKDKGTTLSLIANSNAFNIGTGCIDPYSGFPNIKSIKLYNPEKLSMDIGYIYKSSNKLSPLSKEFIKLTKTELINCLPEDSSVN</sequence>
<evidence type="ECO:0000313" key="6">
    <source>
        <dbReference type="EMBL" id="RGB75496.1"/>
    </source>
</evidence>
<dbReference type="SUPFAM" id="SSF46785">
    <property type="entry name" value="Winged helix' DNA-binding domain"/>
    <property type="match status" value="1"/>
</dbReference>
<gene>
    <name evidence="6" type="ORF">DXA39_06735</name>
</gene>
<reference evidence="6 7" key="1">
    <citation type="submission" date="2018-08" db="EMBL/GenBank/DDBJ databases">
        <title>A genome reference for cultivated species of the human gut microbiota.</title>
        <authorList>
            <person name="Zou Y."/>
            <person name="Xue W."/>
            <person name="Luo G."/>
        </authorList>
    </citation>
    <scope>NUCLEOTIDE SEQUENCE [LARGE SCALE GENOMIC DNA]</scope>
    <source>
        <strain evidence="6 7">OF01-3</strain>
    </source>
</reference>
<dbReference type="InterPro" id="IPR000847">
    <property type="entry name" value="LysR_HTH_N"/>
</dbReference>
<dbReference type="GO" id="GO:0003677">
    <property type="term" value="F:DNA binding"/>
    <property type="evidence" value="ECO:0007669"/>
    <property type="project" value="UniProtKB-KW"/>
</dbReference>
<dbReference type="GO" id="GO:0003700">
    <property type="term" value="F:DNA-binding transcription factor activity"/>
    <property type="evidence" value="ECO:0007669"/>
    <property type="project" value="InterPro"/>
</dbReference>
<evidence type="ECO:0000256" key="4">
    <source>
        <dbReference type="ARBA" id="ARBA00023163"/>
    </source>
</evidence>
<dbReference type="PANTHER" id="PTHR30346:SF0">
    <property type="entry name" value="HCA OPERON TRANSCRIPTIONAL ACTIVATOR HCAR"/>
    <property type="match status" value="1"/>
</dbReference>
<dbReference type="InterPro" id="IPR036390">
    <property type="entry name" value="WH_DNA-bd_sf"/>
</dbReference>
<dbReference type="RefSeq" id="WP_117521946.1">
    <property type="nucleotide sequence ID" value="NZ_JBHWSY010000047.1"/>
</dbReference>
<keyword evidence="4" id="KW-0804">Transcription</keyword>
<comment type="similarity">
    <text evidence="1">Belongs to the LysR transcriptional regulatory family.</text>
</comment>
<protein>
    <submittedName>
        <fullName evidence="6">LysR family transcriptional regulator</fullName>
    </submittedName>
</protein>
<dbReference type="Proteomes" id="UP000261011">
    <property type="component" value="Unassembled WGS sequence"/>
</dbReference>
<dbReference type="PROSITE" id="PS50931">
    <property type="entry name" value="HTH_LYSR"/>
    <property type="match status" value="1"/>
</dbReference>
<keyword evidence="3" id="KW-0238">DNA-binding</keyword>
<name>A0A3E2TGQ8_9FIRM</name>
<dbReference type="PRINTS" id="PR00039">
    <property type="entry name" value="HTHLYSR"/>
</dbReference>